<keyword evidence="4" id="KW-0648">Protein biosynthesis</keyword>
<name>A0A6J7CML4_9ZZZZ</name>
<dbReference type="HAMAP" id="MF_00040">
    <property type="entry name" value="RRF"/>
    <property type="match status" value="1"/>
</dbReference>
<dbReference type="CDD" id="cd00520">
    <property type="entry name" value="RRF"/>
    <property type="match status" value="1"/>
</dbReference>
<dbReference type="EMBL" id="CAEZVU010000024">
    <property type="protein sequence ID" value="CAB4631203.1"/>
    <property type="molecule type" value="Genomic_DNA"/>
</dbReference>
<dbReference type="FunFam" id="1.10.132.20:FF:000001">
    <property type="entry name" value="Ribosome-recycling factor"/>
    <property type="match status" value="1"/>
</dbReference>
<dbReference type="EMBL" id="CAFBLL010000016">
    <property type="protein sequence ID" value="CAB4859762.1"/>
    <property type="molecule type" value="Genomic_DNA"/>
</dbReference>
<dbReference type="InterPro" id="IPR002661">
    <property type="entry name" value="Ribosome_recyc_fac"/>
</dbReference>
<dbReference type="Pfam" id="PF01765">
    <property type="entry name" value="RRF"/>
    <property type="match status" value="1"/>
</dbReference>
<dbReference type="NCBIfam" id="TIGR00496">
    <property type="entry name" value="frr"/>
    <property type="match status" value="1"/>
</dbReference>
<keyword evidence="3" id="KW-0963">Cytoplasm</keyword>
<feature type="domain" description="Ribosome recycling factor" evidence="5">
    <location>
        <begin position="21"/>
        <end position="184"/>
    </location>
</feature>
<evidence type="ECO:0000256" key="4">
    <source>
        <dbReference type="ARBA" id="ARBA00022917"/>
    </source>
</evidence>
<accession>A0A6J7CML4</accession>
<dbReference type="SUPFAM" id="SSF55194">
    <property type="entry name" value="Ribosome recycling factor, RRF"/>
    <property type="match status" value="1"/>
</dbReference>
<proteinExistence type="inferred from homology"/>
<dbReference type="InterPro" id="IPR023584">
    <property type="entry name" value="Ribosome_recyc_fac_dom"/>
</dbReference>
<dbReference type="Gene3D" id="3.30.1360.40">
    <property type="match status" value="1"/>
</dbReference>
<dbReference type="GO" id="GO:0005737">
    <property type="term" value="C:cytoplasm"/>
    <property type="evidence" value="ECO:0007669"/>
    <property type="project" value="UniProtKB-SubCell"/>
</dbReference>
<dbReference type="PANTHER" id="PTHR20982:SF3">
    <property type="entry name" value="MITOCHONDRIAL RIBOSOME RECYCLING FACTOR PSEUDO 1"/>
    <property type="match status" value="1"/>
</dbReference>
<organism evidence="7">
    <name type="scientific">freshwater metagenome</name>
    <dbReference type="NCBI Taxonomy" id="449393"/>
    <lineage>
        <taxon>unclassified sequences</taxon>
        <taxon>metagenomes</taxon>
        <taxon>ecological metagenomes</taxon>
    </lineage>
</organism>
<comment type="similarity">
    <text evidence="2">Belongs to the RRF family.</text>
</comment>
<gene>
    <name evidence="6" type="ORF">UFOPK2132_00242</name>
    <name evidence="7" type="ORF">UFOPK3389_00177</name>
</gene>
<evidence type="ECO:0000313" key="6">
    <source>
        <dbReference type="EMBL" id="CAB4631203.1"/>
    </source>
</evidence>
<dbReference type="GO" id="GO:0043023">
    <property type="term" value="F:ribosomal large subunit binding"/>
    <property type="evidence" value="ECO:0007669"/>
    <property type="project" value="TreeGrafter"/>
</dbReference>
<reference evidence="7" key="1">
    <citation type="submission" date="2020-05" db="EMBL/GenBank/DDBJ databases">
        <authorList>
            <person name="Chiriac C."/>
            <person name="Salcher M."/>
            <person name="Ghai R."/>
            <person name="Kavagutti S V."/>
        </authorList>
    </citation>
    <scope>NUCLEOTIDE SEQUENCE</scope>
</reference>
<dbReference type="FunFam" id="3.30.1360.40:FF:000001">
    <property type="entry name" value="Ribosome-recycling factor"/>
    <property type="match status" value="1"/>
</dbReference>
<dbReference type="PANTHER" id="PTHR20982">
    <property type="entry name" value="RIBOSOME RECYCLING FACTOR"/>
    <property type="match status" value="1"/>
</dbReference>
<dbReference type="Gene3D" id="1.10.132.20">
    <property type="entry name" value="Ribosome-recycling factor"/>
    <property type="match status" value="1"/>
</dbReference>
<evidence type="ECO:0000259" key="5">
    <source>
        <dbReference type="Pfam" id="PF01765"/>
    </source>
</evidence>
<dbReference type="InterPro" id="IPR036191">
    <property type="entry name" value="RRF_sf"/>
</dbReference>
<evidence type="ECO:0000256" key="1">
    <source>
        <dbReference type="ARBA" id="ARBA00004496"/>
    </source>
</evidence>
<sequence>MIDQILKTSAEKMDKALESAKDDFATVRTGRANPQLFQKIMVDYYGTMTPLAQLASLQNPEARTIVITPYDKSALGAIEKALRDVPNLGANPTNDGNLIRVSLPELTEERRKEFVKLVKTKAEDHRVSVRNIRRKGNDDLEALKKDGQAGDDDIARAQKELDTITKAHVDAIDDALKRKEAELLEV</sequence>
<dbReference type="GO" id="GO:0006412">
    <property type="term" value="P:translation"/>
    <property type="evidence" value="ECO:0007669"/>
    <property type="project" value="UniProtKB-KW"/>
</dbReference>
<protein>
    <submittedName>
        <fullName evidence="7">Unannotated protein</fullName>
    </submittedName>
</protein>
<dbReference type="AlphaFoldDB" id="A0A6J7CML4"/>
<evidence type="ECO:0000313" key="7">
    <source>
        <dbReference type="EMBL" id="CAB4859762.1"/>
    </source>
</evidence>
<comment type="subcellular location">
    <subcellularLocation>
        <location evidence="1">Cytoplasm</location>
    </subcellularLocation>
</comment>
<evidence type="ECO:0000256" key="2">
    <source>
        <dbReference type="ARBA" id="ARBA00005912"/>
    </source>
</evidence>
<evidence type="ECO:0000256" key="3">
    <source>
        <dbReference type="ARBA" id="ARBA00022490"/>
    </source>
</evidence>